<dbReference type="InParanoid" id="T1F121"/>
<protein>
    <submittedName>
        <fullName evidence="1 2">Uncharacterized protein</fullName>
    </submittedName>
</protein>
<dbReference type="EMBL" id="KB096023">
    <property type="protein sequence ID" value="ESO08939.1"/>
    <property type="molecule type" value="Genomic_DNA"/>
</dbReference>
<sequence>MVRQRLKNIIPTATECGYEAFECLVERANEWLKNQVNIQVINIQSVIGKKDNESETGSNCFYTMPGLNATEPVDFFRILRIAYVTSPPTATDSNTEQALQQQQHPAIYPFNYETFTPEIIREKDSEEDRLETMAETFSKVIAFLRNTGG</sequence>
<proteinExistence type="predicted"/>
<reference evidence="3" key="1">
    <citation type="submission" date="2012-12" db="EMBL/GenBank/DDBJ databases">
        <authorList>
            <person name="Hellsten U."/>
            <person name="Grimwood J."/>
            <person name="Chapman J.A."/>
            <person name="Shapiro H."/>
            <person name="Aerts A."/>
            <person name="Otillar R.P."/>
            <person name="Terry A.Y."/>
            <person name="Boore J.L."/>
            <person name="Simakov O."/>
            <person name="Marletaz F."/>
            <person name="Cho S.-J."/>
            <person name="Edsinger-Gonzales E."/>
            <person name="Havlak P."/>
            <person name="Kuo D.-H."/>
            <person name="Larsson T."/>
            <person name="Lv J."/>
            <person name="Arendt D."/>
            <person name="Savage R."/>
            <person name="Osoegawa K."/>
            <person name="de Jong P."/>
            <person name="Lindberg D.R."/>
            <person name="Seaver E.C."/>
            <person name="Weisblat D.A."/>
            <person name="Putnam N.H."/>
            <person name="Grigoriev I.V."/>
            <person name="Rokhsar D.S."/>
        </authorList>
    </citation>
    <scope>NUCLEOTIDE SEQUENCE</scope>
</reference>
<evidence type="ECO:0000313" key="3">
    <source>
        <dbReference type="Proteomes" id="UP000015101"/>
    </source>
</evidence>
<keyword evidence="3" id="KW-1185">Reference proteome</keyword>
<reference evidence="2" key="3">
    <citation type="submission" date="2015-06" db="UniProtKB">
        <authorList>
            <consortium name="EnsemblMetazoa"/>
        </authorList>
    </citation>
    <scope>IDENTIFICATION</scope>
</reference>
<accession>T1F121</accession>
<reference evidence="1 3" key="2">
    <citation type="journal article" date="2013" name="Nature">
        <title>Insights into bilaterian evolution from three spiralian genomes.</title>
        <authorList>
            <person name="Simakov O."/>
            <person name="Marletaz F."/>
            <person name="Cho S.J."/>
            <person name="Edsinger-Gonzales E."/>
            <person name="Havlak P."/>
            <person name="Hellsten U."/>
            <person name="Kuo D.H."/>
            <person name="Larsson T."/>
            <person name="Lv J."/>
            <person name="Arendt D."/>
            <person name="Savage R."/>
            <person name="Osoegawa K."/>
            <person name="de Jong P."/>
            <person name="Grimwood J."/>
            <person name="Chapman J.A."/>
            <person name="Shapiro H."/>
            <person name="Aerts A."/>
            <person name="Otillar R.P."/>
            <person name="Terry A.Y."/>
            <person name="Boore J.L."/>
            <person name="Grigoriev I.V."/>
            <person name="Lindberg D.R."/>
            <person name="Seaver E.C."/>
            <person name="Weisblat D.A."/>
            <person name="Putnam N.H."/>
            <person name="Rokhsar D.S."/>
        </authorList>
    </citation>
    <scope>NUCLEOTIDE SEQUENCE</scope>
</reference>
<name>T1F121_HELRO</name>
<dbReference type="HOGENOM" id="CLU_1751682_0_0_1"/>
<dbReference type="CTD" id="20202521"/>
<organism evidence="2 3">
    <name type="scientific">Helobdella robusta</name>
    <name type="common">Californian leech</name>
    <dbReference type="NCBI Taxonomy" id="6412"/>
    <lineage>
        <taxon>Eukaryota</taxon>
        <taxon>Metazoa</taxon>
        <taxon>Spiralia</taxon>
        <taxon>Lophotrochozoa</taxon>
        <taxon>Annelida</taxon>
        <taxon>Clitellata</taxon>
        <taxon>Hirudinea</taxon>
        <taxon>Rhynchobdellida</taxon>
        <taxon>Glossiphoniidae</taxon>
        <taxon>Helobdella</taxon>
    </lineage>
</organism>
<dbReference type="Proteomes" id="UP000015101">
    <property type="component" value="Unassembled WGS sequence"/>
</dbReference>
<dbReference type="EMBL" id="AMQM01003125">
    <property type="status" value="NOT_ANNOTATED_CDS"/>
    <property type="molecule type" value="Genomic_DNA"/>
</dbReference>
<dbReference type="GeneID" id="20202521"/>
<dbReference type="KEGG" id="hro:HELRODRAFT_168860"/>
<gene>
    <name evidence="2" type="primary">20202521</name>
    <name evidence="1" type="ORF">HELRODRAFT_168860</name>
</gene>
<evidence type="ECO:0000313" key="2">
    <source>
        <dbReference type="EnsemblMetazoa" id="HelroP168860"/>
    </source>
</evidence>
<dbReference type="RefSeq" id="XP_009012961.1">
    <property type="nucleotide sequence ID" value="XM_009014713.1"/>
</dbReference>
<dbReference type="AlphaFoldDB" id="T1F121"/>
<dbReference type="EnsemblMetazoa" id="HelroT168860">
    <property type="protein sequence ID" value="HelroP168860"/>
    <property type="gene ID" value="HelroG168860"/>
</dbReference>
<evidence type="ECO:0000313" key="1">
    <source>
        <dbReference type="EMBL" id="ESO08939.1"/>
    </source>
</evidence>